<gene>
    <name evidence="1" type="ORF">DFH07DRAFT_964218</name>
</gene>
<proteinExistence type="predicted"/>
<sequence>MVDDHVDYWHVIASTLLTDPALAHMLQREWRYRTRINTSVAAHIAKTSKLAAFTGSLIPSEHEGRDSRLRNGIPMPSWLEDILGLQVVDVEYKEVDDPDSLPEAERRHYVANGLAHEAEFEEDLVIQLMENLGTD</sequence>
<organism evidence="1 2">
    <name type="scientific">Mycena maculata</name>
    <dbReference type="NCBI Taxonomy" id="230809"/>
    <lineage>
        <taxon>Eukaryota</taxon>
        <taxon>Fungi</taxon>
        <taxon>Dikarya</taxon>
        <taxon>Basidiomycota</taxon>
        <taxon>Agaricomycotina</taxon>
        <taxon>Agaricomycetes</taxon>
        <taxon>Agaricomycetidae</taxon>
        <taxon>Agaricales</taxon>
        <taxon>Marasmiineae</taxon>
        <taxon>Mycenaceae</taxon>
        <taxon>Mycena</taxon>
    </lineage>
</organism>
<dbReference type="Proteomes" id="UP001215280">
    <property type="component" value="Unassembled WGS sequence"/>
</dbReference>
<comment type="caution">
    <text evidence="1">The sequence shown here is derived from an EMBL/GenBank/DDBJ whole genome shotgun (WGS) entry which is preliminary data.</text>
</comment>
<dbReference type="EMBL" id="JARJLG010000113">
    <property type="protein sequence ID" value="KAJ7743274.1"/>
    <property type="molecule type" value="Genomic_DNA"/>
</dbReference>
<reference evidence="1" key="1">
    <citation type="submission" date="2023-03" db="EMBL/GenBank/DDBJ databases">
        <title>Massive genome expansion in bonnet fungi (Mycena s.s.) driven by repeated elements and novel gene families across ecological guilds.</title>
        <authorList>
            <consortium name="Lawrence Berkeley National Laboratory"/>
            <person name="Harder C.B."/>
            <person name="Miyauchi S."/>
            <person name="Viragh M."/>
            <person name="Kuo A."/>
            <person name="Thoen E."/>
            <person name="Andreopoulos B."/>
            <person name="Lu D."/>
            <person name="Skrede I."/>
            <person name="Drula E."/>
            <person name="Henrissat B."/>
            <person name="Morin E."/>
            <person name="Kohler A."/>
            <person name="Barry K."/>
            <person name="LaButti K."/>
            <person name="Morin E."/>
            <person name="Salamov A."/>
            <person name="Lipzen A."/>
            <person name="Mereny Z."/>
            <person name="Hegedus B."/>
            <person name="Baldrian P."/>
            <person name="Stursova M."/>
            <person name="Weitz H."/>
            <person name="Taylor A."/>
            <person name="Grigoriev I.V."/>
            <person name="Nagy L.G."/>
            <person name="Martin F."/>
            <person name="Kauserud H."/>
        </authorList>
    </citation>
    <scope>NUCLEOTIDE SEQUENCE</scope>
    <source>
        <strain evidence="1">CBHHK188m</strain>
    </source>
</reference>
<dbReference type="AlphaFoldDB" id="A0AAD7IHM5"/>
<evidence type="ECO:0000313" key="1">
    <source>
        <dbReference type="EMBL" id="KAJ7743274.1"/>
    </source>
</evidence>
<keyword evidence="2" id="KW-1185">Reference proteome</keyword>
<accession>A0AAD7IHM5</accession>
<protein>
    <submittedName>
        <fullName evidence="1">Uncharacterized protein</fullName>
    </submittedName>
</protein>
<name>A0AAD7IHM5_9AGAR</name>
<evidence type="ECO:0000313" key="2">
    <source>
        <dbReference type="Proteomes" id="UP001215280"/>
    </source>
</evidence>